<dbReference type="AlphaFoldDB" id="A0A917UX54"/>
<dbReference type="EMBL" id="BMNQ01000016">
    <property type="protein sequence ID" value="GGJ93761.1"/>
    <property type="molecule type" value="Genomic_DNA"/>
</dbReference>
<keyword evidence="3" id="KW-1185">Reference proteome</keyword>
<sequence>MKKLMATVALGTMLVAGFAAMQDAPTDSAMELEPRIFSVGHDVSNF</sequence>
<organism evidence="2 3">
    <name type="scientific">Lentibacillus kapialis</name>
    <dbReference type="NCBI Taxonomy" id="340214"/>
    <lineage>
        <taxon>Bacteria</taxon>
        <taxon>Bacillati</taxon>
        <taxon>Bacillota</taxon>
        <taxon>Bacilli</taxon>
        <taxon>Bacillales</taxon>
        <taxon>Bacillaceae</taxon>
        <taxon>Lentibacillus</taxon>
    </lineage>
</organism>
<name>A0A917UX54_9BACI</name>
<evidence type="ECO:0008006" key="4">
    <source>
        <dbReference type="Google" id="ProtNLM"/>
    </source>
</evidence>
<comment type="caution">
    <text evidence="2">The sequence shown here is derived from an EMBL/GenBank/DDBJ whole genome shotgun (WGS) entry which is preliminary data.</text>
</comment>
<reference evidence="2" key="2">
    <citation type="submission" date="2020-09" db="EMBL/GenBank/DDBJ databases">
        <authorList>
            <person name="Sun Q."/>
            <person name="Ohkuma M."/>
        </authorList>
    </citation>
    <scope>NUCLEOTIDE SEQUENCE</scope>
    <source>
        <strain evidence="2">JCM 12580</strain>
    </source>
</reference>
<evidence type="ECO:0000256" key="1">
    <source>
        <dbReference type="SAM" id="SignalP"/>
    </source>
</evidence>
<feature type="signal peptide" evidence="1">
    <location>
        <begin position="1"/>
        <end position="21"/>
    </location>
</feature>
<gene>
    <name evidence="2" type="ORF">GCM10007063_15390</name>
</gene>
<evidence type="ECO:0000313" key="2">
    <source>
        <dbReference type="EMBL" id="GGJ93761.1"/>
    </source>
</evidence>
<accession>A0A917UX54</accession>
<feature type="chain" id="PRO_5038069761" description="Phosphatase" evidence="1">
    <location>
        <begin position="22"/>
        <end position="46"/>
    </location>
</feature>
<protein>
    <recommendedName>
        <fullName evidence="4">Phosphatase</fullName>
    </recommendedName>
</protein>
<dbReference type="RefSeq" id="WP_188632515.1">
    <property type="nucleotide sequence ID" value="NZ_BMNQ01000016.1"/>
</dbReference>
<reference evidence="2" key="1">
    <citation type="journal article" date="2014" name="Int. J. Syst. Evol. Microbiol.">
        <title>Complete genome sequence of Corynebacterium casei LMG S-19264T (=DSM 44701T), isolated from a smear-ripened cheese.</title>
        <authorList>
            <consortium name="US DOE Joint Genome Institute (JGI-PGF)"/>
            <person name="Walter F."/>
            <person name="Albersmeier A."/>
            <person name="Kalinowski J."/>
            <person name="Ruckert C."/>
        </authorList>
    </citation>
    <scope>NUCLEOTIDE SEQUENCE</scope>
    <source>
        <strain evidence="2">JCM 12580</strain>
    </source>
</reference>
<keyword evidence="1" id="KW-0732">Signal</keyword>
<proteinExistence type="predicted"/>
<evidence type="ECO:0000313" key="3">
    <source>
        <dbReference type="Proteomes" id="UP000658382"/>
    </source>
</evidence>
<dbReference type="Proteomes" id="UP000658382">
    <property type="component" value="Unassembled WGS sequence"/>
</dbReference>